<dbReference type="SUPFAM" id="SSF69635">
    <property type="entry name" value="Type III secretory system chaperone-like"/>
    <property type="match status" value="1"/>
</dbReference>
<dbReference type="AlphaFoldDB" id="A0A7C1FGG1"/>
<dbReference type="EMBL" id="DSMG01000116">
    <property type="protein sequence ID" value="HDX32099.1"/>
    <property type="molecule type" value="Genomic_DNA"/>
</dbReference>
<sequence>MRIRPISAVNLKGERSMIDIGGYFDRFGWAYIAPEPNLWHSTFFTESEEEFDFYVMVVEDWVHFAVTPFLPPIPEAQQARIHSALLRLNQQMRLVRFALDGDGDVSLLADAPLQRLNEAYFAQIIEAFVFYADRLAGELRRMAFDAHYASPLIRES</sequence>
<evidence type="ECO:0000313" key="1">
    <source>
        <dbReference type="EMBL" id="HDX32099.1"/>
    </source>
</evidence>
<accession>A0A7C1FGG1</accession>
<reference evidence="1" key="1">
    <citation type="journal article" date="2020" name="mSystems">
        <title>Genome- and Community-Level Interaction Insights into Carbon Utilization and Element Cycling Functions of Hydrothermarchaeota in Hydrothermal Sediment.</title>
        <authorList>
            <person name="Zhou Z."/>
            <person name="Liu Y."/>
            <person name="Xu W."/>
            <person name="Pan J."/>
            <person name="Luo Z.H."/>
            <person name="Li M."/>
        </authorList>
    </citation>
    <scope>NUCLEOTIDE SEQUENCE [LARGE SCALE GENOMIC DNA]</scope>
    <source>
        <strain evidence="1">SpSt-289</strain>
    </source>
</reference>
<protein>
    <recommendedName>
        <fullName evidence="2">YbjN domain-containing protein</fullName>
    </recommendedName>
</protein>
<evidence type="ECO:0008006" key="2">
    <source>
        <dbReference type="Google" id="ProtNLM"/>
    </source>
</evidence>
<comment type="caution">
    <text evidence="1">The sequence shown here is derived from an EMBL/GenBank/DDBJ whole genome shotgun (WGS) entry which is preliminary data.</text>
</comment>
<dbReference type="Pfam" id="PF10722">
    <property type="entry name" value="YbjN"/>
    <property type="match status" value="1"/>
</dbReference>
<name>A0A7C1FGG1_9CHLR</name>
<organism evidence="1">
    <name type="scientific">Caldilinea aerophila</name>
    <dbReference type="NCBI Taxonomy" id="133453"/>
    <lineage>
        <taxon>Bacteria</taxon>
        <taxon>Bacillati</taxon>
        <taxon>Chloroflexota</taxon>
        <taxon>Caldilineae</taxon>
        <taxon>Caldilineales</taxon>
        <taxon>Caldilineaceae</taxon>
        <taxon>Caldilinea</taxon>
    </lineage>
</organism>
<gene>
    <name evidence="1" type="ORF">ENQ20_11510</name>
</gene>
<proteinExistence type="predicted"/>
<dbReference type="Gene3D" id="3.30.1460.10">
    <property type="match status" value="1"/>
</dbReference>
<dbReference type="InterPro" id="IPR019660">
    <property type="entry name" value="Put_sensory_transdc_reg_YbjN"/>
</dbReference>